<proteinExistence type="predicted"/>
<evidence type="ECO:0000313" key="2">
    <source>
        <dbReference type="Proteomes" id="UP000076798"/>
    </source>
</evidence>
<accession>A0A165XVG8</accession>
<reference evidence="1 2" key="1">
    <citation type="journal article" date="2016" name="Mol. Biol. Evol.">
        <title>Comparative Genomics of Early-Diverging Mushroom-Forming Fungi Provides Insights into the Origins of Lignocellulose Decay Capabilities.</title>
        <authorList>
            <person name="Nagy L.G."/>
            <person name="Riley R."/>
            <person name="Tritt A."/>
            <person name="Adam C."/>
            <person name="Daum C."/>
            <person name="Floudas D."/>
            <person name="Sun H."/>
            <person name="Yadav J.S."/>
            <person name="Pangilinan J."/>
            <person name="Larsson K.H."/>
            <person name="Matsuura K."/>
            <person name="Barry K."/>
            <person name="Labutti K."/>
            <person name="Kuo R."/>
            <person name="Ohm R.A."/>
            <person name="Bhattacharya S.S."/>
            <person name="Shirouzu T."/>
            <person name="Yoshinaga Y."/>
            <person name="Martin F.M."/>
            <person name="Grigoriev I.V."/>
            <person name="Hibbett D.S."/>
        </authorList>
    </citation>
    <scope>NUCLEOTIDE SEQUENCE [LARGE SCALE GENOMIC DNA]</scope>
    <source>
        <strain evidence="1 2">HHB10207 ss-3</strain>
    </source>
</reference>
<gene>
    <name evidence="1" type="ORF">SISSUDRAFT_1037641</name>
</gene>
<name>A0A165XVG8_9AGAM</name>
<evidence type="ECO:0000313" key="1">
    <source>
        <dbReference type="EMBL" id="KZT32592.1"/>
    </source>
</evidence>
<dbReference type="AlphaFoldDB" id="A0A165XVG8"/>
<dbReference type="EMBL" id="KV428315">
    <property type="protein sequence ID" value="KZT32592.1"/>
    <property type="molecule type" value="Genomic_DNA"/>
</dbReference>
<organism evidence="1 2">
    <name type="scientific">Sistotremastrum suecicum HHB10207 ss-3</name>
    <dbReference type="NCBI Taxonomy" id="1314776"/>
    <lineage>
        <taxon>Eukaryota</taxon>
        <taxon>Fungi</taxon>
        <taxon>Dikarya</taxon>
        <taxon>Basidiomycota</taxon>
        <taxon>Agaricomycotina</taxon>
        <taxon>Agaricomycetes</taxon>
        <taxon>Sistotremastrales</taxon>
        <taxon>Sistotremastraceae</taxon>
        <taxon>Sistotremastrum</taxon>
    </lineage>
</organism>
<dbReference type="Proteomes" id="UP000076798">
    <property type="component" value="Unassembled WGS sequence"/>
</dbReference>
<sequence>MPHASPKGPAIHRTLERACWKYPLHSSQCLQTAIRAELDEDIPLEDIEFYFAERAYLDAILCRRLTPVTLAEAHHVNQVWIINTIAVSEKYGLAISYILDEVSLMILSLRIHFTGDHQASSHQLLATVEQYERSPPLGSFASSGTVPVDIIGGFDSTSRLQNLPAGIARDTPHRSKISSGFWAGPPGVGTSWLSCDSEKLNFYADDWNTYAEIDRAMITSLGQRSAVAPQEIMRNPNQFGRINLGLKSFGLDAGGQATSYCPEGLQRLEISDTHYDTGTVPASSGELVSTSGTRVACAVVHLIVGRNMAPDPRLRWLKSKIQIVRPLDPSESSSNNDHKTKVPGKATVESRSLLPCHSLSNLPELTHLNFAIHRSHANAPNRLQSLARYWQTSAVCSTYHRPPPSIVFSSRDCARHVAGANFDIEYYMAKWKHEEVCRAFHESERVTFDEPAANVNEVWILETATVSILYRLSVSYAVDEFSGKILFGTVHSDWDHLACPTQLLANVARLGYGPRQYQCRAQITMMLNRRLVEAIDEAMPAHLRASTLFRWVPESHNNRRQQLRNHLKAQLSDTVGEDLDIGKLFDEDGPLAEFRELCDVHQGTEYANHCLGYASAYVQAHFRKLQESWNAATPLSQELPFPLAAPNEIYATPEAFCKEDIGVIDYPLTQRKIAKDPISLSVLEPNPGSTEPTPQMMLLRHQAAAQDWCRANHLEWPLLLHD</sequence>
<keyword evidence="2" id="KW-1185">Reference proteome</keyword>
<protein>
    <submittedName>
        <fullName evidence="1">Uncharacterized protein</fullName>
    </submittedName>
</protein>